<keyword evidence="3" id="KW-0862">Zinc</keyword>
<dbReference type="InterPro" id="IPR038071">
    <property type="entry name" value="UROD/MetE-like_sf"/>
</dbReference>
<gene>
    <name evidence="5" type="ORF">METZ01_LOCUS66938</name>
</gene>
<dbReference type="CDD" id="cd03311">
    <property type="entry name" value="CIMS_C_terminal_like"/>
    <property type="match status" value="1"/>
</dbReference>
<dbReference type="InterPro" id="IPR002629">
    <property type="entry name" value="Met_Synth_C/arc"/>
</dbReference>
<feature type="domain" description="Cobalamin-independent methionine synthase MetE C-terminal/archaeal" evidence="4">
    <location>
        <begin position="41"/>
        <end position="347"/>
    </location>
</feature>
<accession>A0A381TEA4</accession>
<dbReference type="SUPFAM" id="SSF51726">
    <property type="entry name" value="UROD/MetE-like"/>
    <property type="match status" value="1"/>
</dbReference>
<proteinExistence type="predicted"/>
<evidence type="ECO:0000313" key="5">
    <source>
        <dbReference type="EMBL" id="SVA14084.1"/>
    </source>
</evidence>
<dbReference type="EMBL" id="UINC01004405">
    <property type="protein sequence ID" value="SVA14084.1"/>
    <property type="molecule type" value="Genomic_DNA"/>
</dbReference>
<dbReference type="GO" id="GO:0008270">
    <property type="term" value="F:zinc ion binding"/>
    <property type="evidence" value="ECO:0007669"/>
    <property type="project" value="InterPro"/>
</dbReference>
<protein>
    <recommendedName>
        <fullName evidence="4">Cobalamin-independent methionine synthase MetE C-terminal/archaeal domain-containing protein</fullName>
    </recommendedName>
</protein>
<dbReference type="GO" id="GO:0009086">
    <property type="term" value="P:methionine biosynthetic process"/>
    <property type="evidence" value="ECO:0007669"/>
    <property type="project" value="InterPro"/>
</dbReference>
<reference evidence="5" key="1">
    <citation type="submission" date="2018-05" db="EMBL/GenBank/DDBJ databases">
        <authorList>
            <person name="Lanie J.A."/>
            <person name="Ng W.-L."/>
            <person name="Kazmierczak K.M."/>
            <person name="Andrzejewski T.M."/>
            <person name="Davidsen T.M."/>
            <person name="Wayne K.J."/>
            <person name="Tettelin H."/>
            <person name="Glass J.I."/>
            <person name="Rusch D."/>
            <person name="Podicherti R."/>
            <person name="Tsui H.-C.T."/>
            <person name="Winkler M.E."/>
        </authorList>
    </citation>
    <scope>NUCLEOTIDE SEQUENCE</scope>
</reference>
<dbReference type="GO" id="GO:0003871">
    <property type="term" value="F:5-methyltetrahydropteroyltriglutamate-homocysteine S-methyltransferase activity"/>
    <property type="evidence" value="ECO:0007669"/>
    <property type="project" value="InterPro"/>
</dbReference>
<dbReference type="Gene3D" id="3.20.20.210">
    <property type="match status" value="1"/>
</dbReference>
<dbReference type="AlphaFoldDB" id="A0A381TEA4"/>
<dbReference type="PANTHER" id="PTHR30519">
    <property type="entry name" value="5-METHYLTETRAHYDROPTEROYLTRIGLUTAMATE--HOMOCYSTEINE METHYLTRANSFERASE"/>
    <property type="match status" value="1"/>
</dbReference>
<evidence type="ECO:0000256" key="1">
    <source>
        <dbReference type="ARBA" id="ARBA00001947"/>
    </source>
</evidence>
<evidence type="ECO:0000256" key="2">
    <source>
        <dbReference type="ARBA" id="ARBA00022723"/>
    </source>
</evidence>
<evidence type="ECO:0000256" key="3">
    <source>
        <dbReference type="ARBA" id="ARBA00022833"/>
    </source>
</evidence>
<keyword evidence="2" id="KW-0479">Metal-binding</keyword>
<name>A0A381TEA4_9ZZZZ</name>
<dbReference type="Pfam" id="PF01717">
    <property type="entry name" value="Meth_synt_2"/>
    <property type="match status" value="1"/>
</dbReference>
<evidence type="ECO:0000259" key="4">
    <source>
        <dbReference type="Pfam" id="PF01717"/>
    </source>
</evidence>
<organism evidence="5">
    <name type="scientific">marine metagenome</name>
    <dbReference type="NCBI Taxonomy" id="408172"/>
    <lineage>
        <taxon>unclassified sequences</taxon>
        <taxon>metagenomes</taxon>
        <taxon>ecological metagenomes</taxon>
    </lineage>
</organism>
<sequence>MLTTVIGAYPKPDYLKITDWFNANGGTDTADPTKHYAQEVNQMGEKAEELFLNAADEVIKDQIECGIDVVTDGEVRRENYIHYHCRHIAGVDFNTLTEKAARTGNYKCWLPTIVAKVEAQDSFLVRDWEKSQKLSSKPVKITIPGPMTITDTIANTHYKSDDKMGFDLSEVINVEVKRLQKAGCKYIQVDEPLFARKPQQALDYGIENLEKCFEGVENSDVEKITHICCGYPDKLDAVNYPKAPLNSYEKIASSLDQSIIDTVSIEDAHRYNDLTLLEKFSETKIIFGLIKVASSIQESVEEIQTRVQQSLQHIDAHRLIAAPDCGLGHLPRELAKRKLHTMVEAVKNF</sequence>
<comment type="cofactor">
    <cofactor evidence="1">
        <name>Zn(2+)</name>
        <dbReference type="ChEBI" id="CHEBI:29105"/>
    </cofactor>
</comment>